<dbReference type="EMBL" id="MCFG01000333">
    <property type="protein sequence ID" value="ORX75840.1"/>
    <property type="molecule type" value="Genomic_DNA"/>
</dbReference>
<sequence>MGNKANAVLGLVAVLATAFALNPNEESFKKYIDAKMKDTGSSWFERKLVSNISSLVYKREDYKFFSVINVPENETNYLGIFGLWIPLPTMNRLNDLKEDIERDLKSTGNDLKKQYKSVESDIKKRAGDLKKKAGEVQSDIKKRGGELADDLKKKGEELQENIKSE</sequence>
<gene>
    <name evidence="2" type="ORF">BCR32DRAFT_271642</name>
</gene>
<evidence type="ECO:0000313" key="3">
    <source>
        <dbReference type="Proteomes" id="UP000193944"/>
    </source>
</evidence>
<dbReference type="Proteomes" id="UP000193944">
    <property type="component" value="Unassembled WGS sequence"/>
</dbReference>
<accession>A0A1Y1WQP1</accession>
<protein>
    <submittedName>
        <fullName evidence="2">Uncharacterized protein</fullName>
    </submittedName>
</protein>
<proteinExistence type="predicted"/>
<dbReference type="OrthoDB" id="5572427at2759"/>
<keyword evidence="1" id="KW-0732">Signal</keyword>
<dbReference type="AlphaFoldDB" id="A0A1Y1WQP1"/>
<reference evidence="2 3" key="1">
    <citation type="submission" date="2016-08" db="EMBL/GenBank/DDBJ databases">
        <title>A Parts List for Fungal Cellulosomes Revealed by Comparative Genomics.</title>
        <authorList>
            <consortium name="DOE Joint Genome Institute"/>
            <person name="Haitjema C.H."/>
            <person name="Gilmore S.P."/>
            <person name="Henske J.K."/>
            <person name="Solomon K.V."/>
            <person name="De Groot R."/>
            <person name="Kuo A."/>
            <person name="Mondo S.J."/>
            <person name="Salamov A.A."/>
            <person name="Labutti K."/>
            <person name="Zhao Z."/>
            <person name="Chiniquy J."/>
            <person name="Barry K."/>
            <person name="Brewer H.M."/>
            <person name="Purvine S.O."/>
            <person name="Wright A.T."/>
            <person name="Boxma B."/>
            <person name="Van Alen T."/>
            <person name="Hackstein J.H."/>
            <person name="Baker S.E."/>
            <person name="Grigoriev I.V."/>
            <person name="O'Malley M.A."/>
        </authorList>
    </citation>
    <scope>NUCLEOTIDE SEQUENCE [LARGE SCALE GENOMIC DNA]</scope>
    <source>
        <strain evidence="2 3">S4</strain>
    </source>
</reference>
<comment type="caution">
    <text evidence="2">The sequence shown here is derived from an EMBL/GenBank/DDBJ whole genome shotgun (WGS) entry which is preliminary data.</text>
</comment>
<organism evidence="2 3">
    <name type="scientific">Anaeromyces robustus</name>
    <dbReference type="NCBI Taxonomy" id="1754192"/>
    <lineage>
        <taxon>Eukaryota</taxon>
        <taxon>Fungi</taxon>
        <taxon>Fungi incertae sedis</taxon>
        <taxon>Chytridiomycota</taxon>
        <taxon>Chytridiomycota incertae sedis</taxon>
        <taxon>Neocallimastigomycetes</taxon>
        <taxon>Neocallimastigales</taxon>
        <taxon>Neocallimastigaceae</taxon>
        <taxon>Anaeromyces</taxon>
    </lineage>
</organism>
<name>A0A1Y1WQP1_9FUNG</name>
<feature type="chain" id="PRO_5012237397" evidence="1">
    <location>
        <begin position="21"/>
        <end position="165"/>
    </location>
</feature>
<feature type="signal peptide" evidence="1">
    <location>
        <begin position="1"/>
        <end position="20"/>
    </location>
</feature>
<keyword evidence="3" id="KW-1185">Reference proteome</keyword>
<evidence type="ECO:0000313" key="2">
    <source>
        <dbReference type="EMBL" id="ORX75840.1"/>
    </source>
</evidence>
<reference evidence="2 3" key="2">
    <citation type="submission" date="2016-08" db="EMBL/GenBank/DDBJ databases">
        <title>Pervasive Adenine N6-methylation of Active Genes in Fungi.</title>
        <authorList>
            <consortium name="DOE Joint Genome Institute"/>
            <person name="Mondo S.J."/>
            <person name="Dannebaum R.O."/>
            <person name="Kuo R.C."/>
            <person name="Labutti K."/>
            <person name="Haridas S."/>
            <person name="Kuo A."/>
            <person name="Salamov A."/>
            <person name="Ahrendt S.R."/>
            <person name="Lipzen A."/>
            <person name="Sullivan W."/>
            <person name="Andreopoulos W.B."/>
            <person name="Clum A."/>
            <person name="Lindquist E."/>
            <person name="Daum C."/>
            <person name="Ramamoorthy G.K."/>
            <person name="Gryganskyi A."/>
            <person name="Culley D."/>
            <person name="Magnuson J.K."/>
            <person name="James T.Y."/>
            <person name="O'Malley M.A."/>
            <person name="Stajich J.E."/>
            <person name="Spatafora J.W."/>
            <person name="Visel A."/>
            <person name="Grigoriev I.V."/>
        </authorList>
    </citation>
    <scope>NUCLEOTIDE SEQUENCE [LARGE SCALE GENOMIC DNA]</scope>
    <source>
        <strain evidence="2 3">S4</strain>
    </source>
</reference>
<evidence type="ECO:0000256" key="1">
    <source>
        <dbReference type="SAM" id="SignalP"/>
    </source>
</evidence>
<dbReference type="Gene3D" id="1.20.120.20">
    <property type="entry name" value="Apolipoprotein"/>
    <property type="match status" value="1"/>
</dbReference>